<evidence type="ECO:0000259" key="3">
    <source>
        <dbReference type="PROSITE" id="PS50972"/>
    </source>
</evidence>
<evidence type="ECO:0000256" key="1">
    <source>
        <dbReference type="ARBA" id="ARBA00009503"/>
    </source>
</evidence>
<dbReference type="UniPathway" id="UPA00077">
    <property type="reaction ID" value="UER00156"/>
</dbReference>
<dbReference type="GO" id="GO:0004156">
    <property type="term" value="F:dihydropteroate synthase activity"/>
    <property type="evidence" value="ECO:0007669"/>
    <property type="project" value="UniProtKB-EC"/>
</dbReference>
<dbReference type="OrthoDB" id="9811744at2"/>
<comment type="similarity">
    <text evidence="1 2">Belongs to the DHPS family.</text>
</comment>
<keyword evidence="2" id="KW-0460">Magnesium</keyword>
<evidence type="ECO:0000313" key="5">
    <source>
        <dbReference type="Proteomes" id="UP000059574"/>
    </source>
</evidence>
<comment type="pathway">
    <text evidence="2">Cofactor biosynthesis; tetrahydrofolate biosynthesis; 7,8-dihydrofolate from 2-amino-4-hydroxy-6-hydroxymethyl-7,8-dihydropteridine diphosphate and 4-aminobenzoate: step 1/2.</text>
</comment>
<evidence type="ECO:0000256" key="2">
    <source>
        <dbReference type="RuleBase" id="RU361205"/>
    </source>
</evidence>
<dbReference type="Pfam" id="PF00809">
    <property type="entry name" value="Pterin_bind"/>
    <property type="match status" value="1"/>
</dbReference>
<dbReference type="PROSITE" id="PS00792">
    <property type="entry name" value="DHPS_1"/>
    <property type="match status" value="1"/>
</dbReference>
<dbReference type="RefSeq" id="WP_062286893.1">
    <property type="nucleotide sequence ID" value="NZ_CP013200.1"/>
</dbReference>
<comment type="cofactor">
    <cofactor evidence="2">
        <name>Mg(2+)</name>
        <dbReference type="ChEBI" id="CHEBI:18420"/>
    </cofactor>
</comment>
<gene>
    <name evidence="4" type="ORF">AS189_06940</name>
</gene>
<sequence>MSTSSVSAAPLGTATPFYTPPLLHPVHQFGPRTLDFSRQVALMAIVNRTPDSFYDGGATFALDAAVAASLTAVDDGADWVDIGGVPFAPGPALSANEEAERVVPVVAAVAAASTVIISVDTFLPEVAARSIAAGAHVINDTTGLANPEIASVVAESGAHLVITHSLASPRTVYPRPQYEDVVTEVAAFLSEKIELALSLGVPAEKIIIDPGHDLNKNTLHTLAITRRFNEIAALGFPTLAAVSNKDFIGESLNQKKEDRLEGSIATGVICILGGARVLRMHNVAASRSAIRMTETVMGWREPAYLLHNMGDINEPAHPAPRATSIPRK</sequence>
<dbReference type="GO" id="GO:0046872">
    <property type="term" value="F:metal ion binding"/>
    <property type="evidence" value="ECO:0007669"/>
    <property type="project" value="UniProtKB-KW"/>
</dbReference>
<dbReference type="NCBIfam" id="TIGR01496">
    <property type="entry name" value="DHPS"/>
    <property type="match status" value="1"/>
</dbReference>
<keyword evidence="2" id="KW-0479">Metal-binding</keyword>
<dbReference type="GO" id="GO:0005829">
    <property type="term" value="C:cytosol"/>
    <property type="evidence" value="ECO:0007669"/>
    <property type="project" value="TreeGrafter"/>
</dbReference>
<dbReference type="InterPro" id="IPR045031">
    <property type="entry name" value="DHP_synth-like"/>
</dbReference>
<proteinExistence type="inferred from homology"/>
<comment type="function">
    <text evidence="2">Catalyzes the condensation of para-aminobenzoate (pABA) with 6-hydroxymethyl-7,8-dihydropterin diphosphate (DHPt-PP) to form 7,8-dihydropteroate (H2Pte), the immediate precursor of folate derivatives.</text>
</comment>
<evidence type="ECO:0000313" key="4">
    <source>
        <dbReference type="EMBL" id="ALO66273.1"/>
    </source>
</evidence>
<dbReference type="EC" id="2.5.1.15" evidence="2"/>
<dbReference type="PANTHER" id="PTHR20941:SF8">
    <property type="entry name" value="INACTIVE DIHYDROPTEROATE SYNTHASE 2"/>
    <property type="match status" value="1"/>
</dbReference>
<dbReference type="GO" id="GO:0046654">
    <property type="term" value="P:tetrahydrofolate biosynthetic process"/>
    <property type="evidence" value="ECO:0007669"/>
    <property type="project" value="UniProtKB-UniPathway"/>
</dbReference>
<name>A0A0S2LY61_9MICC</name>
<dbReference type="PROSITE" id="PS50972">
    <property type="entry name" value="PTERIN_BINDING"/>
    <property type="match status" value="1"/>
</dbReference>
<organism evidence="4 5">
    <name type="scientific">Arthrobacter alpinus</name>
    <dbReference type="NCBI Taxonomy" id="656366"/>
    <lineage>
        <taxon>Bacteria</taxon>
        <taxon>Bacillati</taxon>
        <taxon>Actinomycetota</taxon>
        <taxon>Actinomycetes</taxon>
        <taxon>Micrococcales</taxon>
        <taxon>Micrococcaceae</taxon>
        <taxon>Arthrobacter</taxon>
    </lineage>
</organism>
<accession>A0A0S2LY61</accession>
<dbReference type="InterPro" id="IPR000489">
    <property type="entry name" value="Pterin-binding_dom"/>
</dbReference>
<feature type="domain" description="Pterin-binding" evidence="3">
    <location>
        <begin position="40"/>
        <end position="291"/>
    </location>
</feature>
<dbReference type="SUPFAM" id="SSF51717">
    <property type="entry name" value="Dihydropteroate synthetase-like"/>
    <property type="match status" value="1"/>
</dbReference>
<reference evidence="5" key="1">
    <citation type="submission" date="2015-11" db="EMBL/GenBank/DDBJ databases">
        <authorList>
            <person name="Kumar R."/>
            <person name="Singh D."/>
            <person name="Swarnkar M.K."/>
            <person name="Singh A.K."/>
            <person name="Kumar S."/>
        </authorList>
    </citation>
    <scope>NUCLEOTIDE SEQUENCE [LARGE SCALE GENOMIC DNA]</scope>
    <source>
        <strain evidence="5">ERGS4:06</strain>
    </source>
</reference>
<dbReference type="EMBL" id="CP013200">
    <property type="protein sequence ID" value="ALO66273.1"/>
    <property type="molecule type" value="Genomic_DNA"/>
</dbReference>
<dbReference type="InterPro" id="IPR011005">
    <property type="entry name" value="Dihydropteroate_synth-like_sf"/>
</dbReference>
<dbReference type="AlphaFoldDB" id="A0A0S2LY61"/>
<protein>
    <recommendedName>
        <fullName evidence="2">Dihydropteroate synthase</fullName>
        <shortName evidence="2">DHPS</shortName>
        <ecNumber evidence="2">2.5.1.15</ecNumber>
    </recommendedName>
    <alternativeName>
        <fullName evidence="2">Dihydropteroate pyrophosphorylase</fullName>
    </alternativeName>
</protein>
<dbReference type="InterPro" id="IPR006390">
    <property type="entry name" value="DHP_synth_dom"/>
</dbReference>
<dbReference type="CDD" id="cd00739">
    <property type="entry name" value="DHPS"/>
    <property type="match status" value="1"/>
</dbReference>
<reference evidence="4 5" key="2">
    <citation type="journal article" date="2016" name="J. Biotechnol.">
        <title>Complete genome sequence of Arthrobacter alpinus ERGS4:06, a yellow pigmented bacterium tolerant to cold and radiations isolated from Sikkim Himalaya.</title>
        <authorList>
            <person name="Kumar R."/>
            <person name="Singh D."/>
            <person name="Swarnkar M.K."/>
            <person name="Singh A.K."/>
            <person name="Kumar S."/>
        </authorList>
    </citation>
    <scope>NUCLEOTIDE SEQUENCE [LARGE SCALE GENOMIC DNA]</scope>
    <source>
        <strain evidence="4 5">ERGS4:06</strain>
    </source>
</reference>
<dbReference type="Gene3D" id="3.20.20.20">
    <property type="entry name" value="Dihydropteroate synthase-like"/>
    <property type="match status" value="1"/>
</dbReference>
<dbReference type="GO" id="GO:0046656">
    <property type="term" value="P:folic acid biosynthetic process"/>
    <property type="evidence" value="ECO:0007669"/>
    <property type="project" value="UniProtKB-KW"/>
</dbReference>
<keyword evidence="2" id="KW-0808">Transferase</keyword>
<keyword evidence="2" id="KW-0289">Folate biosynthesis</keyword>
<dbReference type="PANTHER" id="PTHR20941">
    <property type="entry name" value="FOLATE SYNTHESIS PROTEINS"/>
    <property type="match status" value="1"/>
</dbReference>
<dbReference type="Proteomes" id="UP000059574">
    <property type="component" value="Chromosome"/>
</dbReference>